<evidence type="ECO:0000256" key="3">
    <source>
        <dbReference type="ARBA" id="ARBA00022801"/>
    </source>
</evidence>
<dbReference type="SUPFAM" id="SSF53474">
    <property type="entry name" value="alpha/beta-Hydrolases"/>
    <property type="match status" value="1"/>
</dbReference>
<organism evidence="7 8">
    <name type="scientific">Sphaerisporangium aureirubrum</name>
    <dbReference type="NCBI Taxonomy" id="1544736"/>
    <lineage>
        <taxon>Bacteria</taxon>
        <taxon>Bacillati</taxon>
        <taxon>Actinomycetota</taxon>
        <taxon>Actinomycetes</taxon>
        <taxon>Streptosporangiales</taxon>
        <taxon>Streptosporangiaceae</taxon>
        <taxon>Sphaerisporangium</taxon>
    </lineage>
</organism>
<name>A0ABW1NKH0_9ACTN</name>
<evidence type="ECO:0000256" key="4">
    <source>
        <dbReference type="SAM" id="MobiDB-lite"/>
    </source>
</evidence>
<reference evidence="8" key="1">
    <citation type="journal article" date="2019" name="Int. J. Syst. Evol. Microbiol.">
        <title>The Global Catalogue of Microorganisms (GCM) 10K type strain sequencing project: providing services to taxonomists for standard genome sequencing and annotation.</title>
        <authorList>
            <consortium name="The Broad Institute Genomics Platform"/>
            <consortium name="The Broad Institute Genome Sequencing Center for Infectious Disease"/>
            <person name="Wu L."/>
            <person name="Ma J."/>
        </authorList>
    </citation>
    <scope>NUCLEOTIDE SEQUENCE [LARGE SCALE GENOMIC DNA]</scope>
    <source>
        <strain evidence="8">JCM 30346</strain>
    </source>
</reference>
<comment type="similarity">
    <text evidence="1">Belongs to the peptidase S33 family.</text>
</comment>
<keyword evidence="3 7" id="KW-0378">Hydrolase</keyword>
<dbReference type="PANTHER" id="PTHR43248">
    <property type="entry name" value="2-SUCCINYL-6-HYDROXY-2,4-CYCLOHEXADIENE-1-CARBOXYLATE SYNTHASE"/>
    <property type="match status" value="1"/>
</dbReference>
<evidence type="ECO:0000313" key="8">
    <source>
        <dbReference type="Proteomes" id="UP001596137"/>
    </source>
</evidence>
<feature type="region of interest" description="Disordered" evidence="4">
    <location>
        <begin position="30"/>
        <end position="53"/>
    </location>
</feature>
<dbReference type="RefSeq" id="WP_380755608.1">
    <property type="nucleotide sequence ID" value="NZ_JBHSRF010000029.1"/>
</dbReference>
<sequence length="525" mass="55336">MTRCRGVGRPGRAAVLVVAALLVAACSAQGDADPSDDSSPADPPAATRSDATKAPSAALAPFYTQKINWTSCREGFQCGKLDVPLDYANPGGERIQIGVIRLPATGERIGSIVLNPGGPGGSGIEYARAAKSVLTPGILSRFDAVGFDPRGVGQSAPVHCLSGPQLDQFIGLDGTPDTPAEVDALAAGAKEFAQGCQAKSAKLLPHVSTADAARDMDVLRAALGDTGLTYLGKSYGTYLGAVYADLFPKNVRALVLDGAVDPALPTVPDVNAAQARGFQVALRSFLANCFTQTSCPFPSKNADEAQSRIADLLKKADQTPLRNSTGDTRKIDESWTTLGIVTALYDKRSWPVLRVALSQAFQGDGTTLLRLADILVDRHQDGTYSNQTEANMAINCVDHPYPKTTSVYEQAAQAAQKESPLFGAYVMWGSLPCEYWPVPPTGTDKPLKALGAPPILVVGTQRDPATPYQWAQALAGQLSSGVLLSYDGDGHTAYRTNSSCIDKAVDTYLITQTPPKPNTLCPKVT</sequence>
<dbReference type="Gene3D" id="3.40.50.1820">
    <property type="entry name" value="alpha/beta hydrolase"/>
    <property type="match status" value="1"/>
</dbReference>
<comment type="caution">
    <text evidence="7">The sequence shown here is derived from an EMBL/GenBank/DDBJ whole genome shotgun (WGS) entry which is preliminary data.</text>
</comment>
<dbReference type="InterPro" id="IPR029058">
    <property type="entry name" value="AB_hydrolase_fold"/>
</dbReference>
<proteinExistence type="inferred from homology"/>
<dbReference type="Pfam" id="PF08386">
    <property type="entry name" value="Abhydrolase_4"/>
    <property type="match status" value="1"/>
</dbReference>
<evidence type="ECO:0000259" key="6">
    <source>
        <dbReference type="Pfam" id="PF08386"/>
    </source>
</evidence>
<dbReference type="EMBL" id="JBHSRF010000029">
    <property type="protein sequence ID" value="MFC6083541.1"/>
    <property type="molecule type" value="Genomic_DNA"/>
</dbReference>
<feature type="compositionally biased region" description="Low complexity" evidence="4">
    <location>
        <begin position="30"/>
        <end position="49"/>
    </location>
</feature>
<dbReference type="InterPro" id="IPR051601">
    <property type="entry name" value="Serine_prot/Carboxylest_S33"/>
</dbReference>
<accession>A0ABW1NKH0</accession>
<dbReference type="Proteomes" id="UP001596137">
    <property type="component" value="Unassembled WGS sequence"/>
</dbReference>
<dbReference type="InterPro" id="IPR013595">
    <property type="entry name" value="Pept_S33_TAP-like_C"/>
</dbReference>
<keyword evidence="8" id="KW-1185">Reference proteome</keyword>
<keyword evidence="2 5" id="KW-0732">Signal</keyword>
<evidence type="ECO:0000313" key="7">
    <source>
        <dbReference type="EMBL" id="MFC6083541.1"/>
    </source>
</evidence>
<protein>
    <submittedName>
        <fullName evidence="7">Alpha/beta hydrolase</fullName>
    </submittedName>
</protein>
<dbReference type="PROSITE" id="PS51257">
    <property type="entry name" value="PROKAR_LIPOPROTEIN"/>
    <property type="match status" value="1"/>
</dbReference>
<dbReference type="GO" id="GO:0016787">
    <property type="term" value="F:hydrolase activity"/>
    <property type="evidence" value="ECO:0007669"/>
    <property type="project" value="UniProtKB-KW"/>
</dbReference>
<evidence type="ECO:0000256" key="1">
    <source>
        <dbReference type="ARBA" id="ARBA00010088"/>
    </source>
</evidence>
<feature type="chain" id="PRO_5046164400" evidence="5">
    <location>
        <begin position="31"/>
        <end position="525"/>
    </location>
</feature>
<feature type="domain" description="Peptidase S33 tripeptidyl aminopeptidase-like C-terminal" evidence="6">
    <location>
        <begin position="419"/>
        <end position="521"/>
    </location>
</feature>
<evidence type="ECO:0000256" key="5">
    <source>
        <dbReference type="SAM" id="SignalP"/>
    </source>
</evidence>
<evidence type="ECO:0000256" key="2">
    <source>
        <dbReference type="ARBA" id="ARBA00022729"/>
    </source>
</evidence>
<dbReference type="PANTHER" id="PTHR43248:SF29">
    <property type="entry name" value="TRIPEPTIDYL AMINOPEPTIDASE"/>
    <property type="match status" value="1"/>
</dbReference>
<gene>
    <name evidence="7" type="ORF">ACFP1K_20395</name>
</gene>
<feature type="signal peptide" evidence="5">
    <location>
        <begin position="1"/>
        <end position="30"/>
    </location>
</feature>